<feature type="compositionally biased region" description="Acidic residues" evidence="1">
    <location>
        <begin position="632"/>
        <end position="642"/>
    </location>
</feature>
<proteinExistence type="predicted"/>
<evidence type="ECO:0000256" key="1">
    <source>
        <dbReference type="SAM" id="MobiDB-lite"/>
    </source>
</evidence>
<dbReference type="InterPro" id="IPR001005">
    <property type="entry name" value="SANT/Myb"/>
</dbReference>
<dbReference type="GO" id="GO:0000182">
    <property type="term" value="F:rDNA binding"/>
    <property type="evidence" value="ECO:0007669"/>
    <property type="project" value="TreeGrafter"/>
</dbReference>
<dbReference type="GO" id="GO:0001181">
    <property type="term" value="F:RNA polymerase I general transcription initiation factor activity"/>
    <property type="evidence" value="ECO:0007669"/>
    <property type="project" value="TreeGrafter"/>
</dbReference>
<dbReference type="GO" id="GO:0042790">
    <property type="term" value="P:nucleolar large rRNA transcription by RNA polymerase I"/>
    <property type="evidence" value="ECO:0007669"/>
    <property type="project" value="InterPro"/>
</dbReference>
<keyword evidence="3" id="KW-1185">Reference proteome</keyword>
<feature type="compositionally biased region" description="Polar residues" evidence="1">
    <location>
        <begin position="241"/>
        <end position="257"/>
    </location>
</feature>
<feature type="region of interest" description="Disordered" evidence="1">
    <location>
        <begin position="216"/>
        <end position="261"/>
    </location>
</feature>
<dbReference type="AlphaFoldDB" id="A0A9Q5HRY6"/>
<feature type="region of interest" description="Disordered" evidence="1">
    <location>
        <begin position="732"/>
        <end position="766"/>
    </location>
</feature>
<dbReference type="Gene3D" id="1.10.10.60">
    <property type="entry name" value="Homeodomain-like"/>
    <property type="match status" value="1"/>
</dbReference>
<feature type="region of interest" description="Disordered" evidence="1">
    <location>
        <begin position="588"/>
        <end position="643"/>
    </location>
</feature>
<organism evidence="2 3">
    <name type="scientific">Sanghuangporus baumii</name>
    <name type="common">Phellinus baumii</name>
    <dbReference type="NCBI Taxonomy" id="108892"/>
    <lineage>
        <taxon>Eukaryota</taxon>
        <taxon>Fungi</taxon>
        <taxon>Dikarya</taxon>
        <taxon>Basidiomycota</taxon>
        <taxon>Agaricomycotina</taxon>
        <taxon>Agaricomycetes</taxon>
        <taxon>Hymenochaetales</taxon>
        <taxon>Hymenochaetaceae</taxon>
        <taxon>Sanghuangporus</taxon>
    </lineage>
</organism>
<gene>
    <name evidence="2" type="ORF">A7U60_g8051</name>
</gene>
<protein>
    <submittedName>
        <fullName evidence="2">Uncharacterized protein</fullName>
    </submittedName>
</protein>
<dbReference type="EMBL" id="LNZH02000213">
    <property type="protein sequence ID" value="OCB84831.1"/>
    <property type="molecule type" value="Genomic_DNA"/>
</dbReference>
<accession>A0A9Q5HRY6</accession>
<comment type="caution">
    <text evidence="2">The sequence shown here is derived from an EMBL/GenBank/DDBJ whole genome shotgun (WGS) entry which is preliminary data.</text>
</comment>
<dbReference type="OrthoDB" id="2240312at2759"/>
<feature type="compositionally biased region" description="Polar residues" evidence="1">
    <location>
        <begin position="740"/>
        <end position="762"/>
    </location>
</feature>
<feature type="compositionally biased region" description="Basic and acidic residues" evidence="1">
    <location>
        <begin position="590"/>
        <end position="605"/>
    </location>
</feature>
<dbReference type="InterPro" id="IPR039601">
    <property type="entry name" value="Rrn5"/>
</dbReference>
<dbReference type="Proteomes" id="UP000757232">
    <property type="component" value="Unassembled WGS sequence"/>
</dbReference>
<feature type="compositionally biased region" description="Polar residues" evidence="1">
    <location>
        <begin position="217"/>
        <end position="226"/>
    </location>
</feature>
<dbReference type="CDD" id="cd00167">
    <property type="entry name" value="SANT"/>
    <property type="match status" value="1"/>
</dbReference>
<evidence type="ECO:0000313" key="2">
    <source>
        <dbReference type="EMBL" id="OCB84831.1"/>
    </source>
</evidence>
<sequence>MENIDNAHVDDIYVKHFQRHVEDVVLHLNGAHHGSLHPSYFPPCGYWSEEDKNRFFHALSVHSRFRPDLIAEDIPGKTTADVCVYLDSLDEAAAKMPKKLKRAALRRALEVSDNWIGFEENRAGGLVDLESTWETHQRKSRRGAELRSEKRHLLSERKELSGDVAGEDKANHIDTMFEELRARRETEWEKEDYMADLGVAHLEAIDSILRKAEETCSDPTIGNNSRQDGESDNDIPAGTLSAGNPTTAPLTTDSVSRATPPIVLNPAGDNFNQLADANRNNISQVVVLDPQLQTNDAEVLFEADTRANTEGSLVGSVKLSPRSRRRHQKRLYMRRKRAAHSGKEVCMAMARLKPGRKTNKKFLRELSQQKEKQGERDSSAAVGEEINLGDATFTISMQEDRKEELVDVFEGEEETEIILATEREDVLSQSGAPTTDEMQAGLADFHPHVGGLTLPYKIKKDLLALGFNSQTLGREGLGFFHLARLTDLMSLYSSLQEAGSDTVTRLSGNLIKLLHAAVVLFITDLVYRCITIHEQERLLKEHTKVWRLRGERIKVSTIHRALKTMGAARDKKDCFAALIDRLSSVSQGMERLDKGEETTHADRGETGSGETSNESAGEYSTDGDSVINGDELSMDESEDEDQATSICISDPLHRQINAPFLWHASLDHLDPNPIVPRKASQSYETNVDDDILIASDESGLIDELAEEEDLDSVDVAAAKKAEQDLWAEFGLRERNEELASETQRPQEPAQTDVNTSPVQSPIPQKRRFGLRYGSSKRFKSSVYIEDSE</sequence>
<evidence type="ECO:0000313" key="3">
    <source>
        <dbReference type="Proteomes" id="UP000757232"/>
    </source>
</evidence>
<dbReference type="GO" id="GO:0000500">
    <property type="term" value="C:RNA polymerase I upstream activating factor complex"/>
    <property type="evidence" value="ECO:0007669"/>
    <property type="project" value="InterPro"/>
</dbReference>
<reference evidence="2" key="1">
    <citation type="submission" date="2016-06" db="EMBL/GenBank/DDBJ databases">
        <title>Draft Genome sequence of the fungus Inonotus baumii.</title>
        <authorList>
            <person name="Zhu H."/>
            <person name="Lin W."/>
        </authorList>
    </citation>
    <scope>NUCLEOTIDE SEQUENCE</scope>
    <source>
        <strain evidence="2">821</strain>
    </source>
</reference>
<dbReference type="PANTHER" id="PTHR28079:SF1">
    <property type="entry name" value="RNA POLYMERASE I-SPECIFIC TRANSCRIPTION INITIATION FACTOR RRN5"/>
    <property type="match status" value="1"/>
</dbReference>
<dbReference type="GO" id="GO:0006361">
    <property type="term" value="P:transcription initiation at RNA polymerase I promoter"/>
    <property type="evidence" value="ECO:0007669"/>
    <property type="project" value="TreeGrafter"/>
</dbReference>
<dbReference type="PANTHER" id="PTHR28079">
    <property type="entry name" value="RNA POLYMERASE I-SPECIFIC TRANSCRIPTION INITIATION FACTOR RRN5"/>
    <property type="match status" value="1"/>
</dbReference>
<name>A0A9Q5HRY6_SANBA</name>